<dbReference type="InterPro" id="IPR011006">
    <property type="entry name" value="CheY-like_superfamily"/>
</dbReference>
<evidence type="ECO:0000313" key="4">
    <source>
        <dbReference type="Proteomes" id="UP000611723"/>
    </source>
</evidence>
<protein>
    <submittedName>
        <fullName evidence="3">Response regulator</fullName>
    </submittedName>
</protein>
<feature type="modified residue" description="4-aspartylphosphate" evidence="1">
    <location>
        <position position="63"/>
    </location>
</feature>
<dbReference type="AlphaFoldDB" id="A0A935C8Y1"/>
<dbReference type="InterPro" id="IPR001789">
    <property type="entry name" value="Sig_transdc_resp-reg_receiver"/>
</dbReference>
<dbReference type="SMART" id="SM00448">
    <property type="entry name" value="REC"/>
    <property type="match status" value="1"/>
</dbReference>
<evidence type="ECO:0000259" key="2">
    <source>
        <dbReference type="PROSITE" id="PS50110"/>
    </source>
</evidence>
<dbReference type="Pfam" id="PF00072">
    <property type="entry name" value="Response_reg"/>
    <property type="match status" value="1"/>
</dbReference>
<dbReference type="GO" id="GO:0000160">
    <property type="term" value="P:phosphorelay signal transduction system"/>
    <property type="evidence" value="ECO:0007669"/>
    <property type="project" value="InterPro"/>
</dbReference>
<dbReference type="EMBL" id="JAEQBW010000005">
    <property type="protein sequence ID" value="MBK6265750.1"/>
    <property type="molecule type" value="Genomic_DNA"/>
</dbReference>
<reference evidence="3" key="1">
    <citation type="submission" date="2021-01" db="EMBL/GenBank/DDBJ databases">
        <title>Marivirga aurantiaca sp. nov., isolated from intertidal surface sediments.</title>
        <authorList>
            <person name="Zhang M."/>
        </authorList>
    </citation>
    <scope>NUCLEOTIDE SEQUENCE</scope>
    <source>
        <strain evidence="3">S37H4</strain>
    </source>
</reference>
<dbReference type="PROSITE" id="PS50110">
    <property type="entry name" value="RESPONSE_REGULATORY"/>
    <property type="match status" value="1"/>
</dbReference>
<evidence type="ECO:0000256" key="1">
    <source>
        <dbReference type="PROSITE-ProRule" id="PRU00169"/>
    </source>
</evidence>
<comment type="caution">
    <text evidence="3">The sequence shown here is derived from an EMBL/GenBank/DDBJ whole genome shotgun (WGS) entry which is preliminary data.</text>
</comment>
<dbReference type="Gene3D" id="3.40.50.2300">
    <property type="match status" value="1"/>
</dbReference>
<dbReference type="InterPro" id="IPR052893">
    <property type="entry name" value="TCS_response_regulator"/>
</dbReference>
<accession>A0A935C8Y1</accession>
<proteinExistence type="predicted"/>
<feature type="domain" description="Response regulatory" evidence="2">
    <location>
        <begin position="5"/>
        <end position="130"/>
    </location>
</feature>
<dbReference type="SUPFAM" id="SSF52172">
    <property type="entry name" value="CheY-like"/>
    <property type="match status" value="1"/>
</dbReference>
<dbReference type="PANTHER" id="PTHR44520:SF2">
    <property type="entry name" value="RESPONSE REGULATOR RCP1"/>
    <property type="match status" value="1"/>
</dbReference>
<keyword evidence="1" id="KW-0597">Phosphoprotein</keyword>
<name>A0A935C8Y1_9BACT</name>
<dbReference type="RefSeq" id="WP_201431431.1">
    <property type="nucleotide sequence ID" value="NZ_JAEQBW010000005.1"/>
</dbReference>
<sequence>MKTIQILLVEDNEGDAFLAKEAMEDSKIPNVLYVVENGQEALDFVFQRSLFENSPVPDLILLDINLPIKSGHEVLKEVKTSSTKNHIPVIILTTSSAQRDIDLAYQYHANCYITKPVNAEEFIMAVNKIEQFWNNIGTLPPK</sequence>
<dbReference type="Proteomes" id="UP000611723">
    <property type="component" value="Unassembled WGS sequence"/>
</dbReference>
<dbReference type="CDD" id="cd17557">
    <property type="entry name" value="REC_Rcp-like"/>
    <property type="match status" value="1"/>
</dbReference>
<keyword evidence="4" id="KW-1185">Reference proteome</keyword>
<organism evidence="3 4">
    <name type="scientific">Marivirga aurantiaca</name>
    <dbReference type="NCBI Taxonomy" id="2802615"/>
    <lineage>
        <taxon>Bacteria</taxon>
        <taxon>Pseudomonadati</taxon>
        <taxon>Bacteroidota</taxon>
        <taxon>Cytophagia</taxon>
        <taxon>Cytophagales</taxon>
        <taxon>Marivirgaceae</taxon>
        <taxon>Marivirga</taxon>
    </lineage>
</organism>
<gene>
    <name evidence="3" type="ORF">JKA74_11960</name>
</gene>
<dbReference type="PANTHER" id="PTHR44520">
    <property type="entry name" value="RESPONSE REGULATOR RCP1-RELATED"/>
    <property type="match status" value="1"/>
</dbReference>
<evidence type="ECO:0000313" key="3">
    <source>
        <dbReference type="EMBL" id="MBK6265750.1"/>
    </source>
</evidence>